<dbReference type="AlphaFoldDB" id="A0AAU7MP42"/>
<evidence type="ECO:0000256" key="2">
    <source>
        <dbReference type="ARBA" id="ARBA00022797"/>
    </source>
</evidence>
<keyword evidence="3 5" id="KW-0223">Dioxygenase</keyword>
<name>A0AAU7MP42_9GAMM</name>
<keyword evidence="4" id="KW-0560">Oxidoreductase</keyword>
<evidence type="ECO:0000256" key="3">
    <source>
        <dbReference type="ARBA" id="ARBA00022964"/>
    </source>
</evidence>
<reference evidence="5" key="1">
    <citation type="submission" date="2024-05" db="EMBL/GenBank/DDBJ databases">
        <title>Draft Genome Sequences of Flagellimonas sp. MMG031 and Marinobacter sp. MMG032 Isolated from the dinoflagellate Symbiodinium pilosum.</title>
        <authorList>
            <person name="Shikuma N.J."/>
            <person name="Farrell M.V."/>
        </authorList>
    </citation>
    <scope>NUCLEOTIDE SEQUENCE</scope>
    <source>
        <strain evidence="5">MMG032</strain>
    </source>
</reference>
<dbReference type="Pfam" id="PF00866">
    <property type="entry name" value="Ring_hydroxyl_B"/>
    <property type="match status" value="1"/>
</dbReference>
<dbReference type="InterPro" id="IPR032710">
    <property type="entry name" value="NTF2-like_dom_sf"/>
</dbReference>
<evidence type="ECO:0000256" key="4">
    <source>
        <dbReference type="ARBA" id="ARBA00023002"/>
    </source>
</evidence>
<dbReference type="GO" id="GO:0019380">
    <property type="term" value="P:3-phenylpropionate catabolic process"/>
    <property type="evidence" value="ECO:0007669"/>
    <property type="project" value="TreeGrafter"/>
</dbReference>
<keyword evidence="2" id="KW-0058">Aromatic hydrocarbons catabolism</keyword>
<proteinExistence type="inferred from homology"/>
<evidence type="ECO:0000256" key="1">
    <source>
        <dbReference type="ARBA" id="ARBA00009570"/>
    </source>
</evidence>
<dbReference type="SUPFAM" id="SSF54427">
    <property type="entry name" value="NTF2-like"/>
    <property type="match status" value="1"/>
</dbReference>
<dbReference type="RefSeq" id="WP_349343491.1">
    <property type="nucleotide sequence ID" value="NZ_CP157802.1"/>
</dbReference>
<dbReference type="Gene3D" id="3.10.450.50">
    <property type="match status" value="1"/>
</dbReference>
<evidence type="ECO:0000313" key="5">
    <source>
        <dbReference type="EMBL" id="XBQ20288.1"/>
    </source>
</evidence>
<comment type="similarity">
    <text evidence="1">Belongs to the bacterial ring-hydroxylating dioxygenase beta subunit family.</text>
</comment>
<dbReference type="KEGG" id="mamm:ABNF92_03785"/>
<accession>A0AAU7MP42</accession>
<dbReference type="PANTHER" id="PTHR41534">
    <property type="entry name" value="BLR3401 PROTEIN"/>
    <property type="match status" value="1"/>
</dbReference>
<protein>
    <submittedName>
        <fullName evidence="5">Aromatic-ring-hydroxylating dioxygenase subunit beta</fullName>
    </submittedName>
</protein>
<organism evidence="5">
    <name type="scientific">Marinobacter sp. MMG032</name>
    <dbReference type="NCBI Taxonomy" id="3158548"/>
    <lineage>
        <taxon>Bacteria</taxon>
        <taxon>Pseudomonadati</taxon>
        <taxon>Pseudomonadota</taxon>
        <taxon>Gammaproteobacteria</taxon>
        <taxon>Pseudomonadales</taxon>
        <taxon>Marinobacteraceae</taxon>
        <taxon>Marinobacter</taxon>
    </lineage>
</organism>
<dbReference type="CDD" id="cd00667">
    <property type="entry name" value="ring_hydroxylating_dioxygenases_beta"/>
    <property type="match status" value="1"/>
</dbReference>
<dbReference type="PANTHER" id="PTHR41534:SF1">
    <property type="entry name" value="BLR3401 PROTEIN"/>
    <property type="match status" value="1"/>
</dbReference>
<dbReference type="GO" id="GO:0051213">
    <property type="term" value="F:dioxygenase activity"/>
    <property type="evidence" value="ECO:0007669"/>
    <property type="project" value="UniProtKB-KW"/>
</dbReference>
<dbReference type="InterPro" id="IPR000391">
    <property type="entry name" value="Rng_hydr_dOase-bsu"/>
</dbReference>
<dbReference type="EMBL" id="CP157802">
    <property type="protein sequence ID" value="XBQ20288.1"/>
    <property type="molecule type" value="Genomic_DNA"/>
</dbReference>
<gene>
    <name evidence="5" type="ORF">ABNF92_03785</name>
</gene>
<sequence length="164" mass="19417">MNFDYEDICKFLYSEARCLDDQDFERWLCHYDKNVEFWMPSWDDDGEITSNPRNEISLIYYENRDGLEDRVFRIQTDRSGASSEPAPRTLHSISNIEVVDCSNQVCNVRFNWTTKSFRYNVVDTYFGVTFVDLIIDEGGGFLISRKKVVLKNDYIHHVVDIYHI</sequence>